<proteinExistence type="inferred from homology"/>
<dbReference type="InterPro" id="IPR004474">
    <property type="entry name" value="LytR_CpsA_psr"/>
</dbReference>
<gene>
    <name evidence="5" type="ORF">GCM10022224_038020</name>
</gene>
<evidence type="ECO:0000313" key="5">
    <source>
        <dbReference type="EMBL" id="GAA3670215.1"/>
    </source>
</evidence>
<sequence length="469" mass="50832">MMGANRRFGLVASIALTVASTMLWGVAHLAAERRKTGLTLMFAYVLMLAAVLGVFTAFSANLLSLAVQPRWLTWLTVALVVIALMWTGVIIWSFLLVRPDRSHTVSRFLTTVLTIALCALVLVPSVYAARLAYVSRDVVTTLFAPSDNTTPVLAQDPWNGAERVNFLLIGGDSAPKRPGVRTDSMTVASVDVETGATVLFGLPRNLQQVQLPYGPARDLFPFGFTGTGPDTPGLLNEIFQFAEDNPSMVPGVEDGRRGPTLIKQTIGDILGLPVNYYAMVDMKGFAEIVDAMGGVQVTIKAPIVYGKRREGLLPAGTRKLSGDEALWFGRSRTDSDDYVRMGRQKCLLNAVAKQADPMTVLNSFESLAAATKRAISTDLPQDLLPAAVDLAQKVKDTRMRSLSFVPPLIDTADPDWYLIRREVTQALEERSPSPTVQEEPGRTAVDPYAPSPSPALSPNIPINLDTTCA</sequence>
<evidence type="ECO:0000256" key="1">
    <source>
        <dbReference type="ARBA" id="ARBA00006068"/>
    </source>
</evidence>
<keyword evidence="3" id="KW-1133">Transmembrane helix</keyword>
<dbReference type="PANTHER" id="PTHR33392:SF6">
    <property type="entry name" value="POLYISOPRENYL-TEICHOIC ACID--PEPTIDOGLYCAN TEICHOIC ACID TRANSFERASE TAGU"/>
    <property type="match status" value="1"/>
</dbReference>
<name>A0ABP7BWU6_9ACTN</name>
<keyword evidence="3" id="KW-0472">Membrane</keyword>
<protein>
    <recommendedName>
        <fullName evidence="4">Cell envelope-related transcriptional attenuator domain-containing protein</fullName>
    </recommendedName>
</protein>
<feature type="region of interest" description="Disordered" evidence="2">
    <location>
        <begin position="428"/>
        <end position="462"/>
    </location>
</feature>
<reference evidence="6" key="1">
    <citation type="journal article" date="2019" name="Int. J. Syst. Evol. Microbiol.">
        <title>The Global Catalogue of Microorganisms (GCM) 10K type strain sequencing project: providing services to taxonomists for standard genome sequencing and annotation.</title>
        <authorList>
            <consortium name="The Broad Institute Genomics Platform"/>
            <consortium name="The Broad Institute Genome Sequencing Center for Infectious Disease"/>
            <person name="Wu L."/>
            <person name="Ma J."/>
        </authorList>
    </citation>
    <scope>NUCLEOTIDE SEQUENCE [LARGE SCALE GENOMIC DNA]</scope>
    <source>
        <strain evidence="6">JCM 16904</strain>
    </source>
</reference>
<organism evidence="5 6">
    <name type="scientific">Nonomuraea antimicrobica</name>
    <dbReference type="NCBI Taxonomy" id="561173"/>
    <lineage>
        <taxon>Bacteria</taxon>
        <taxon>Bacillati</taxon>
        <taxon>Actinomycetota</taxon>
        <taxon>Actinomycetes</taxon>
        <taxon>Streptosporangiales</taxon>
        <taxon>Streptosporangiaceae</taxon>
        <taxon>Nonomuraea</taxon>
    </lineage>
</organism>
<dbReference type="RefSeq" id="WP_344879137.1">
    <property type="nucleotide sequence ID" value="NZ_BAAAZP010000074.1"/>
</dbReference>
<dbReference type="EMBL" id="BAAAZP010000074">
    <property type="protein sequence ID" value="GAA3670215.1"/>
    <property type="molecule type" value="Genomic_DNA"/>
</dbReference>
<feature type="domain" description="Cell envelope-related transcriptional attenuator" evidence="4">
    <location>
        <begin position="181"/>
        <end position="355"/>
    </location>
</feature>
<evidence type="ECO:0000256" key="3">
    <source>
        <dbReference type="SAM" id="Phobius"/>
    </source>
</evidence>
<evidence type="ECO:0000256" key="2">
    <source>
        <dbReference type="SAM" id="MobiDB-lite"/>
    </source>
</evidence>
<dbReference type="Proteomes" id="UP001500902">
    <property type="component" value="Unassembled WGS sequence"/>
</dbReference>
<comment type="similarity">
    <text evidence="1">Belongs to the LytR/CpsA/Psr (LCP) family.</text>
</comment>
<feature type="transmembrane region" description="Helical" evidence="3">
    <location>
        <begin position="41"/>
        <end position="64"/>
    </location>
</feature>
<dbReference type="NCBIfam" id="TIGR00350">
    <property type="entry name" value="lytR_cpsA_psr"/>
    <property type="match status" value="1"/>
</dbReference>
<feature type="transmembrane region" description="Helical" evidence="3">
    <location>
        <begin position="71"/>
        <end position="96"/>
    </location>
</feature>
<dbReference type="PANTHER" id="PTHR33392">
    <property type="entry name" value="POLYISOPRENYL-TEICHOIC ACID--PEPTIDOGLYCAN TEICHOIC ACID TRANSFERASE TAGU"/>
    <property type="match status" value="1"/>
</dbReference>
<feature type="transmembrane region" description="Helical" evidence="3">
    <location>
        <begin position="108"/>
        <end position="129"/>
    </location>
</feature>
<keyword evidence="6" id="KW-1185">Reference proteome</keyword>
<comment type="caution">
    <text evidence="5">The sequence shown here is derived from an EMBL/GenBank/DDBJ whole genome shotgun (WGS) entry which is preliminary data.</text>
</comment>
<accession>A0ABP7BWU6</accession>
<dbReference type="Pfam" id="PF03816">
    <property type="entry name" value="LytR_cpsA_psr"/>
    <property type="match status" value="1"/>
</dbReference>
<dbReference type="Gene3D" id="3.40.630.190">
    <property type="entry name" value="LCP protein"/>
    <property type="match status" value="1"/>
</dbReference>
<evidence type="ECO:0000259" key="4">
    <source>
        <dbReference type="Pfam" id="PF03816"/>
    </source>
</evidence>
<keyword evidence="3" id="KW-0812">Transmembrane</keyword>
<dbReference type="InterPro" id="IPR050922">
    <property type="entry name" value="LytR/CpsA/Psr_CW_biosynth"/>
</dbReference>
<evidence type="ECO:0000313" key="6">
    <source>
        <dbReference type="Proteomes" id="UP001500902"/>
    </source>
</evidence>